<feature type="binding site" evidence="11">
    <location>
        <position position="27"/>
    </location>
    <ligand>
        <name>[4Fe-4S] cluster</name>
        <dbReference type="ChEBI" id="CHEBI:49883"/>
    </ligand>
</feature>
<comment type="similarity">
    <text evidence="2 11">Belongs to the WhiB family.</text>
</comment>
<feature type="region of interest" description="Disordered" evidence="12">
    <location>
        <begin position="1"/>
        <end position="20"/>
    </location>
</feature>
<keyword evidence="3 11" id="KW-0004">4Fe-4S</keyword>
<evidence type="ECO:0000256" key="5">
    <source>
        <dbReference type="ARBA" id="ARBA00023004"/>
    </source>
</evidence>
<comment type="function">
    <text evidence="11">Acts as a transcriptional regulator. Probably redox-responsive. The apo- but not holo-form probably binds DNA.</text>
</comment>
<dbReference type="InterPro" id="IPR003482">
    <property type="entry name" value="Whib"/>
</dbReference>
<keyword evidence="5 11" id="KW-0408">Iron</keyword>
<dbReference type="GO" id="GO:0051539">
    <property type="term" value="F:4 iron, 4 sulfur cluster binding"/>
    <property type="evidence" value="ECO:0007669"/>
    <property type="project" value="UniProtKB-UniRule"/>
</dbReference>
<evidence type="ECO:0000256" key="12">
    <source>
        <dbReference type="SAM" id="MobiDB-lite"/>
    </source>
</evidence>
<evidence type="ECO:0000256" key="9">
    <source>
        <dbReference type="ARBA" id="ARBA00023157"/>
    </source>
</evidence>
<evidence type="ECO:0000256" key="4">
    <source>
        <dbReference type="ARBA" id="ARBA00022723"/>
    </source>
</evidence>
<keyword evidence="10 11" id="KW-0804">Transcription</keyword>
<evidence type="ECO:0000313" key="14">
    <source>
        <dbReference type="EMBL" id="RFZ41381.1"/>
    </source>
</evidence>
<feature type="binding site" evidence="11">
    <location>
        <position position="50"/>
    </location>
    <ligand>
        <name>[4Fe-4S] cluster</name>
        <dbReference type="ChEBI" id="CHEBI:49883"/>
    </ligand>
</feature>
<dbReference type="PROSITE" id="PS51674">
    <property type="entry name" value="4FE4S_WBL"/>
    <property type="match status" value="1"/>
</dbReference>
<dbReference type="GO" id="GO:0035731">
    <property type="term" value="F:dinitrosyl-iron complex binding"/>
    <property type="evidence" value="ECO:0007669"/>
    <property type="project" value="UniProtKB-UniRule"/>
</dbReference>
<evidence type="ECO:0000256" key="3">
    <source>
        <dbReference type="ARBA" id="ARBA00022485"/>
    </source>
</evidence>
<evidence type="ECO:0000256" key="2">
    <source>
        <dbReference type="ARBA" id="ARBA00006597"/>
    </source>
</evidence>
<proteinExistence type="inferred from homology"/>
<dbReference type="Pfam" id="PF02467">
    <property type="entry name" value="Whib"/>
    <property type="match status" value="1"/>
</dbReference>
<dbReference type="InterPro" id="IPR034768">
    <property type="entry name" value="4FE4S_WBL"/>
</dbReference>
<dbReference type="GO" id="GO:0045454">
    <property type="term" value="P:cell redox homeostasis"/>
    <property type="evidence" value="ECO:0007669"/>
    <property type="project" value="TreeGrafter"/>
</dbReference>
<evidence type="ECO:0000256" key="1">
    <source>
        <dbReference type="ARBA" id="ARBA00004496"/>
    </source>
</evidence>
<dbReference type="PANTHER" id="PTHR38839">
    <property type="entry name" value="TRANSCRIPTIONAL REGULATOR WHID-RELATED"/>
    <property type="match status" value="1"/>
</dbReference>
<evidence type="ECO:0000313" key="15">
    <source>
        <dbReference type="Proteomes" id="UP000257451"/>
    </source>
</evidence>
<comment type="PTM">
    <text evidence="11">Upon Fe-S cluster removal intramolecular disulfide bonds are formed.</text>
</comment>
<evidence type="ECO:0000256" key="8">
    <source>
        <dbReference type="ARBA" id="ARBA00023125"/>
    </source>
</evidence>
<evidence type="ECO:0000256" key="7">
    <source>
        <dbReference type="ARBA" id="ARBA00023015"/>
    </source>
</evidence>
<comment type="PTM">
    <text evidence="11">The Fe-S cluster can be nitrosylated by nitric oxide (NO).</text>
</comment>
<evidence type="ECO:0000256" key="10">
    <source>
        <dbReference type="ARBA" id="ARBA00023163"/>
    </source>
</evidence>
<dbReference type="GO" id="GO:0045892">
    <property type="term" value="P:negative regulation of DNA-templated transcription"/>
    <property type="evidence" value="ECO:0007669"/>
    <property type="project" value="TreeGrafter"/>
</dbReference>
<sequence>MTAQPLDDPRALPAPGQDERWKAQALCAQTDPDAFFPEKGGTTRPAKRVCLSCPVRKQCLDYALDHDERFGIWGGFSERERRRLKRGHDVTPTLQHGGHQPSYACYQRGCRHPDCCEQAAKYQREWRHRKKEQERQGGGA</sequence>
<name>A0A3E2MW56_MYCMR</name>
<dbReference type="GO" id="GO:0047134">
    <property type="term" value="F:protein-disulfide reductase [NAD(P)H] activity"/>
    <property type="evidence" value="ECO:0007669"/>
    <property type="project" value="TreeGrafter"/>
</dbReference>
<keyword evidence="6 11" id="KW-0411">Iron-sulfur</keyword>
<reference evidence="14 15" key="1">
    <citation type="journal article" date="2018" name="Sci. Rep.">
        <title>Extensive genomic diversity among Mycobacterium marinum strains revealed by whole genome sequencing.</title>
        <authorList>
            <person name="Das S."/>
            <person name="Pettersson B.M."/>
            <person name="Behra P.R."/>
            <person name="Mallick A."/>
            <person name="Cheramie M."/>
            <person name="Ramesh M."/>
            <person name="Shirreff L."/>
            <person name="DuCote T."/>
            <person name="Dasgupta S."/>
            <person name="Ennis D.G."/>
            <person name="Kirsebom L.A."/>
        </authorList>
    </citation>
    <scope>NUCLEOTIDE SEQUENCE [LARGE SCALE GENOMIC DNA]</scope>
    <source>
        <strain evidence="14 15">Davis1</strain>
    </source>
</reference>
<dbReference type="HAMAP" id="MF_01479">
    <property type="entry name" value="WhiB"/>
    <property type="match status" value="1"/>
</dbReference>
<comment type="cofactor">
    <cofactor evidence="11">
        <name>[4Fe-4S] cluster</name>
        <dbReference type="ChEBI" id="CHEBI:49883"/>
    </cofactor>
    <text evidence="11">Binds 1 [4Fe-4S] cluster per subunit. Following nitrosylation of the [4Fe-4S] cluster binds 1 [4Fe-8(NO)] cluster per subunit.</text>
</comment>
<feature type="binding site" evidence="11">
    <location>
        <position position="53"/>
    </location>
    <ligand>
        <name>[4Fe-4S] cluster</name>
        <dbReference type="ChEBI" id="CHEBI:49883"/>
    </ligand>
</feature>
<feature type="binding site" evidence="11">
    <location>
        <position position="59"/>
    </location>
    <ligand>
        <name>[4Fe-4S] cluster</name>
        <dbReference type="ChEBI" id="CHEBI:49883"/>
    </ligand>
</feature>
<evidence type="ECO:0000256" key="6">
    <source>
        <dbReference type="ARBA" id="ARBA00023014"/>
    </source>
</evidence>
<dbReference type="PANTHER" id="PTHR38839:SF4">
    <property type="entry name" value="TRANSCRIPTIONAL REGULATOR WHIB"/>
    <property type="match status" value="1"/>
</dbReference>
<gene>
    <name evidence="14" type="primary">whiB2_1</name>
    <name evidence="11" type="synonym">whiB</name>
    <name evidence="14" type="ORF">DAVIS_02650</name>
</gene>
<dbReference type="EMBL" id="PEDF01000080">
    <property type="protein sequence ID" value="RFZ41381.1"/>
    <property type="molecule type" value="Genomic_DNA"/>
</dbReference>
<keyword evidence="7 11" id="KW-0805">Transcription regulation</keyword>
<comment type="subcellular location">
    <subcellularLocation>
        <location evidence="1 11">Cytoplasm</location>
    </subcellularLocation>
</comment>
<comment type="caution">
    <text evidence="14">The sequence shown here is derived from an EMBL/GenBank/DDBJ whole genome shotgun (WGS) entry which is preliminary data.</text>
</comment>
<keyword evidence="4 11" id="KW-0479">Metal-binding</keyword>
<dbReference type="GO" id="GO:0005737">
    <property type="term" value="C:cytoplasm"/>
    <property type="evidence" value="ECO:0007669"/>
    <property type="project" value="UniProtKB-SubCell"/>
</dbReference>
<accession>A0A3E2MW56</accession>
<evidence type="ECO:0000256" key="11">
    <source>
        <dbReference type="HAMAP-Rule" id="MF_01479"/>
    </source>
</evidence>
<feature type="domain" description="4Fe-4S Wbl-type" evidence="13">
    <location>
        <begin position="26"/>
        <end position="83"/>
    </location>
</feature>
<dbReference type="Proteomes" id="UP000257451">
    <property type="component" value="Unassembled WGS sequence"/>
</dbReference>
<dbReference type="AlphaFoldDB" id="A0A3E2MW56"/>
<protein>
    <recommendedName>
        <fullName evidence="11">Transcriptional regulator WhiB</fullName>
    </recommendedName>
</protein>
<dbReference type="GO" id="GO:0046872">
    <property type="term" value="F:metal ion binding"/>
    <property type="evidence" value="ECO:0007669"/>
    <property type="project" value="UniProtKB-KW"/>
</dbReference>
<dbReference type="GO" id="GO:0003677">
    <property type="term" value="F:DNA binding"/>
    <property type="evidence" value="ECO:0007669"/>
    <property type="project" value="UniProtKB-UniRule"/>
</dbReference>
<keyword evidence="8 11" id="KW-0238">DNA-binding</keyword>
<keyword evidence="9 11" id="KW-1015">Disulfide bond</keyword>
<organism evidence="14 15">
    <name type="scientific">Mycobacterium marinum</name>
    <dbReference type="NCBI Taxonomy" id="1781"/>
    <lineage>
        <taxon>Bacteria</taxon>
        <taxon>Bacillati</taxon>
        <taxon>Actinomycetota</taxon>
        <taxon>Actinomycetes</taxon>
        <taxon>Mycobacteriales</taxon>
        <taxon>Mycobacteriaceae</taxon>
        <taxon>Mycobacterium</taxon>
        <taxon>Mycobacterium ulcerans group</taxon>
    </lineage>
</organism>
<evidence type="ECO:0000259" key="13">
    <source>
        <dbReference type="PROSITE" id="PS51674"/>
    </source>
</evidence>
<keyword evidence="11" id="KW-0963">Cytoplasm</keyword>